<evidence type="ECO:0000256" key="4">
    <source>
        <dbReference type="ARBA" id="ARBA00022989"/>
    </source>
</evidence>
<dbReference type="AlphaFoldDB" id="A0A8S3UUG3"/>
<evidence type="ECO:0000256" key="8">
    <source>
        <dbReference type="ARBA" id="ARBA00023224"/>
    </source>
</evidence>
<dbReference type="Pfam" id="PF00001">
    <property type="entry name" value="7tm_1"/>
    <property type="match status" value="1"/>
</dbReference>
<dbReference type="InterPro" id="IPR017452">
    <property type="entry name" value="GPCR_Rhodpsn_7TM"/>
</dbReference>
<keyword evidence="2" id="KW-1003">Cell membrane</keyword>
<dbReference type="PANTHER" id="PTHR24228">
    <property type="entry name" value="B2 BRADYKININ RECEPTOR/ANGIOTENSIN II RECEPTOR"/>
    <property type="match status" value="1"/>
</dbReference>
<dbReference type="PRINTS" id="PR00237">
    <property type="entry name" value="GPCRRHODOPSN"/>
</dbReference>
<organism evidence="11 12">
    <name type="scientific">Mytilus edulis</name>
    <name type="common">Blue mussel</name>
    <dbReference type="NCBI Taxonomy" id="6550"/>
    <lineage>
        <taxon>Eukaryota</taxon>
        <taxon>Metazoa</taxon>
        <taxon>Spiralia</taxon>
        <taxon>Lophotrochozoa</taxon>
        <taxon>Mollusca</taxon>
        <taxon>Bivalvia</taxon>
        <taxon>Autobranchia</taxon>
        <taxon>Pteriomorphia</taxon>
        <taxon>Mytilida</taxon>
        <taxon>Mytiloidea</taxon>
        <taxon>Mytilidae</taxon>
        <taxon>Mytilinae</taxon>
        <taxon>Mytilus</taxon>
    </lineage>
</organism>
<feature type="domain" description="G-protein coupled receptors family 1 profile" evidence="10">
    <location>
        <begin position="1"/>
        <end position="158"/>
    </location>
</feature>
<evidence type="ECO:0000256" key="7">
    <source>
        <dbReference type="ARBA" id="ARBA00023170"/>
    </source>
</evidence>
<evidence type="ECO:0000256" key="2">
    <source>
        <dbReference type="ARBA" id="ARBA00022475"/>
    </source>
</evidence>
<dbReference type="PROSITE" id="PS50262">
    <property type="entry name" value="G_PROTEIN_RECEP_F1_2"/>
    <property type="match status" value="1"/>
</dbReference>
<accession>A0A8S3UUG3</accession>
<keyword evidence="8" id="KW-0807">Transducer</keyword>
<feature type="transmembrane region" description="Helical" evidence="9">
    <location>
        <begin position="141"/>
        <end position="161"/>
    </location>
</feature>
<evidence type="ECO:0000259" key="10">
    <source>
        <dbReference type="PROSITE" id="PS50262"/>
    </source>
</evidence>
<dbReference type="Gene3D" id="1.20.1070.10">
    <property type="entry name" value="Rhodopsin 7-helix transmembrane proteins"/>
    <property type="match status" value="1"/>
</dbReference>
<feature type="transmembrane region" description="Helical" evidence="9">
    <location>
        <begin position="53"/>
        <end position="72"/>
    </location>
</feature>
<keyword evidence="5" id="KW-0297">G-protein coupled receptor</keyword>
<evidence type="ECO:0000313" key="11">
    <source>
        <dbReference type="EMBL" id="CAG2249676.1"/>
    </source>
</evidence>
<keyword evidence="7" id="KW-0675">Receptor</keyword>
<keyword evidence="6 9" id="KW-0472">Membrane</keyword>
<comment type="caution">
    <text evidence="11">The sequence shown here is derived from an EMBL/GenBank/DDBJ whole genome shotgun (WGS) entry which is preliminary data.</text>
</comment>
<gene>
    <name evidence="11" type="ORF">MEDL_61436</name>
</gene>
<dbReference type="GO" id="GO:0005886">
    <property type="term" value="C:plasma membrane"/>
    <property type="evidence" value="ECO:0007669"/>
    <property type="project" value="UniProtKB-SubCell"/>
</dbReference>
<feature type="transmembrane region" description="Helical" evidence="9">
    <location>
        <begin position="109"/>
        <end position="129"/>
    </location>
</feature>
<evidence type="ECO:0000256" key="3">
    <source>
        <dbReference type="ARBA" id="ARBA00022692"/>
    </source>
</evidence>
<dbReference type="CDD" id="cd00637">
    <property type="entry name" value="7tm_classA_rhodopsin-like"/>
    <property type="match status" value="1"/>
</dbReference>
<dbReference type="OrthoDB" id="10044919at2759"/>
<protein>
    <recommendedName>
        <fullName evidence="10">G-protein coupled receptors family 1 profile domain-containing protein</fullName>
    </recommendedName>
</protein>
<sequence>MYTKRWVAIAISASLTLATAFASSMWFYDHLWTFDKSLHSCIFDRYGDASFSYTYMIISLLIPINLTSYCYVKIYIHVSNSKKSVHRHWNNGLARRKLMHELMVTRTQFSVFIAYLILYIPFGITSIFGNKISDFPEEFHALAIYMCFANSCINSVLYGVINRNMRKAYKDALCGNKSLITPINTGTISVIETGTTTLESTI</sequence>
<dbReference type="EMBL" id="CAJPWZ010002980">
    <property type="protein sequence ID" value="CAG2249676.1"/>
    <property type="molecule type" value="Genomic_DNA"/>
</dbReference>
<name>A0A8S3UUG3_MYTED</name>
<dbReference type="GO" id="GO:0004930">
    <property type="term" value="F:G protein-coupled receptor activity"/>
    <property type="evidence" value="ECO:0007669"/>
    <property type="project" value="UniProtKB-KW"/>
</dbReference>
<dbReference type="PANTHER" id="PTHR24228:SF59">
    <property type="entry name" value="NEUROPEPTIDE RECEPTOR 15"/>
    <property type="match status" value="1"/>
</dbReference>
<proteinExistence type="predicted"/>
<reference evidence="11" key="1">
    <citation type="submission" date="2021-03" db="EMBL/GenBank/DDBJ databases">
        <authorList>
            <person name="Bekaert M."/>
        </authorList>
    </citation>
    <scope>NUCLEOTIDE SEQUENCE</scope>
</reference>
<comment type="subcellular location">
    <subcellularLocation>
        <location evidence="1">Cell membrane</location>
        <topology evidence="1">Multi-pass membrane protein</topology>
    </subcellularLocation>
</comment>
<keyword evidence="3 9" id="KW-0812">Transmembrane</keyword>
<dbReference type="SUPFAM" id="SSF81321">
    <property type="entry name" value="Family A G protein-coupled receptor-like"/>
    <property type="match status" value="1"/>
</dbReference>
<dbReference type="InterPro" id="IPR000276">
    <property type="entry name" value="GPCR_Rhodpsn"/>
</dbReference>
<evidence type="ECO:0000256" key="5">
    <source>
        <dbReference type="ARBA" id="ARBA00023040"/>
    </source>
</evidence>
<keyword evidence="12" id="KW-1185">Reference proteome</keyword>
<evidence type="ECO:0000256" key="6">
    <source>
        <dbReference type="ARBA" id="ARBA00023136"/>
    </source>
</evidence>
<evidence type="ECO:0000256" key="9">
    <source>
        <dbReference type="SAM" id="Phobius"/>
    </source>
</evidence>
<dbReference type="Proteomes" id="UP000683360">
    <property type="component" value="Unassembled WGS sequence"/>
</dbReference>
<keyword evidence="4 9" id="KW-1133">Transmembrane helix</keyword>
<evidence type="ECO:0000313" key="12">
    <source>
        <dbReference type="Proteomes" id="UP000683360"/>
    </source>
</evidence>
<evidence type="ECO:0000256" key="1">
    <source>
        <dbReference type="ARBA" id="ARBA00004651"/>
    </source>
</evidence>